<dbReference type="InterPro" id="IPR001073">
    <property type="entry name" value="C1q_dom"/>
</dbReference>
<dbReference type="InterPro" id="IPR050392">
    <property type="entry name" value="Collagen/C1q_domain"/>
</dbReference>
<keyword evidence="5" id="KW-1185">Reference proteome</keyword>
<feature type="domain" description="C1q" evidence="3">
    <location>
        <begin position="45"/>
        <end position="185"/>
    </location>
</feature>
<dbReference type="InParanoid" id="H3BHD2"/>
<reference evidence="4" key="2">
    <citation type="submission" date="2025-08" db="UniProtKB">
        <authorList>
            <consortium name="Ensembl"/>
        </authorList>
    </citation>
    <scope>IDENTIFICATION</scope>
</reference>
<dbReference type="Gene3D" id="2.60.120.40">
    <property type="match status" value="1"/>
</dbReference>
<evidence type="ECO:0000256" key="2">
    <source>
        <dbReference type="ARBA" id="ARBA00022525"/>
    </source>
</evidence>
<dbReference type="OMA" id="TCGCCLM"/>
<dbReference type="GeneTree" id="ENSGT00940000163520"/>
<dbReference type="Proteomes" id="UP000008672">
    <property type="component" value="Unassembled WGS sequence"/>
</dbReference>
<accession>H3BHD2</accession>
<reference evidence="4" key="3">
    <citation type="submission" date="2025-09" db="UniProtKB">
        <authorList>
            <consortium name="Ensembl"/>
        </authorList>
    </citation>
    <scope>IDENTIFICATION</scope>
</reference>
<dbReference type="InterPro" id="IPR008983">
    <property type="entry name" value="Tumour_necrosis_fac-like_dom"/>
</dbReference>
<comment type="subcellular location">
    <subcellularLocation>
        <location evidence="1">Secreted</location>
    </subcellularLocation>
</comment>
<organism evidence="4 5">
    <name type="scientific">Latimeria chalumnae</name>
    <name type="common">Coelacanth</name>
    <dbReference type="NCBI Taxonomy" id="7897"/>
    <lineage>
        <taxon>Eukaryota</taxon>
        <taxon>Metazoa</taxon>
        <taxon>Chordata</taxon>
        <taxon>Craniata</taxon>
        <taxon>Vertebrata</taxon>
        <taxon>Euteleostomi</taxon>
        <taxon>Coelacanthiformes</taxon>
        <taxon>Coelacanthidae</taxon>
        <taxon>Latimeria</taxon>
    </lineage>
</organism>
<keyword evidence="2" id="KW-0964">Secreted</keyword>
<dbReference type="HOGENOM" id="CLU_001074_8_1_1"/>
<name>H3BHD2_LATCH</name>
<proteinExistence type="predicted"/>
<dbReference type="SMART" id="SM00110">
    <property type="entry name" value="C1Q"/>
    <property type="match status" value="1"/>
</dbReference>
<protein>
    <submittedName>
        <fullName evidence="4">Cerebellin 20</fullName>
    </submittedName>
</protein>
<dbReference type="EMBL" id="AFYH01007201">
    <property type="status" value="NOT_ANNOTATED_CDS"/>
    <property type="molecule type" value="Genomic_DNA"/>
</dbReference>
<dbReference type="Pfam" id="PF00386">
    <property type="entry name" value="C1q"/>
    <property type="match status" value="1"/>
</dbReference>
<evidence type="ECO:0000313" key="5">
    <source>
        <dbReference type="Proteomes" id="UP000008672"/>
    </source>
</evidence>
<reference evidence="5" key="1">
    <citation type="submission" date="2011-08" db="EMBL/GenBank/DDBJ databases">
        <title>The draft genome of Latimeria chalumnae.</title>
        <authorList>
            <person name="Di Palma F."/>
            <person name="Alfoldi J."/>
            <person name="Johnson J."/>
            <person name="Berlin A."/>
            <person name="Gnerre S."/>
            <person name="Jaffe D."/>
            <person name="MacCallum I."/>
            <person name="Young S."/>
            <person name="Walker B.J."/>
            <person name="Lander E."/>
            <person name="Lindblad-Toh K."/>
        </authorList>
    </citation>
    <scope>NUCLEOTIDE SEQUENCE [LARGE SCALE GENOMIC DNA]</scope>
    <source>
        <strain evidence="5">Wild caught</strain>
    </source>
</reference>
<dbReference type="PROSITE" id="PS50871">
    <property type="entry name" value="C1Q"/>
    <property type="match status" value="1"/>
</dbReference>
<evidence type="ECO:0000313" key="4">
    <source>
        <dbReference type="Ensembl" id="ENSLACP00000021303.1"/>
    </source>
</evidence>
<dbReference type="AlphaFoldDB" id="H3BHD2"/>
<dbReference type="PRINTS" id="PR00007">
    <property type="entry name" value="COMPLEMNTC1Q"/>
</dbReference>
<evidence type="ECO:0000259" key="3">
    <source>
        <dbReference type="PROSITE" id="PS50871"/>
    </source>
</evidence>
<dbReference type="Bgee" id="ENSLACG00000018720">
    <property type="expression patterns" value="Expressed in post-anal tail muscle"/>
</dbReference>
<dbReference type="eggNOG" id="ENOG502QU65">
    <property type="taxonomic scope" value="Eukaryota"/>
</dbReference>
<evidence type="ECO:0000256" key="1">
    <source>
        <dbReference type="ARBA" id="ARBA00004613"/>
    </source>
</evidence>
<sequence length="185" mass="20181">CTSDSKACACCLIEQRLHRLETIVNKTLQKLTDDVTSINATLNFINGCNFAFSASFTGCSGPHTVNKTIVYENTFLNYGDAYDTSTGIFTAPKKGVYSFTFTVQVDISFSTTYTKLFTVLEKTGVPIVMTKDTSNIDQDDSSTNSAILHLEPGDTVQVKLVAGSKICGDKNNYNTFSGFLVFPLN</sequence>
<dbReference type="PANTHER" id="PTHR15427">
    <property type="entry name" value="EMILIN ELASTIN MICROFIBRIL INTERFACE-LOCATED PROTEIN ELASTIN MICROFIBRIL INTERFACER"/>
    <property type="match status" value="1"/>
</dbReference>
<dbReference type="Ensembl" id="ENSLACT00000021444.1">
    <property type="protein sequence ID" value="ENSLACP00000021303.1"/>
    <property type="gene ID" value="ENSLACG00000018720.1"/>
</dbReference>
<dbReference type="SUPFAM" id="SSF49842">
    <property type="entry name" value="TNF-like"/>
    <property type="match status" value="1"/>
</dbReference>
<dbReference type="PANTHER" id="PTHR15427:SF50">
    <property type="entry name" value="COMPLEMENT C1Q TUMOR NECROSIS FACTOR-RELATED PROTEIN 2-LIKE"/>
    <property type="match status" value="1"/>
</dbReference>
<dbReference type="GO" id="GO:0005576">
    <property type="term" value="C:extracellular region"/>
    <property type="evidence" value="ECO:0007669"/>
    <property type="project" value="UniProtKB-SubCell"/>
</dbReference>